<dbReference type="AlphaFoldDB" id="A0A1F8GVS7"/>
<comment type="caution">
    <text evidence="2">The sequence shown here is derived from an EMBL/GenBank/DDBJ whole genome shotgun (WGS) entry which is preliminary data.</text>
</comment>
<evidence type="ECO:0000313" key="3">
    <source>
        <dbReference type="Proteomes" id="UP000179047"/>
    </source>
</evidence>
<organism evidence="2 3">
    <name type="scientific">Candidatus Yanofskybacteria bacterium RIFCSPLOWO2_01_FULL_49_25</name>
    <dbReference type="NCBI Taxonomy" id="1802701"/>
    <lineage>
        <taxon>Bacteria</taxon>
        <taxon>Candidatus Yanofskyibacteriota</taxon>
    </lineage>
</organism>
<feature type="compositionally biased region" description="Polar residues" evidence="1">
    <location>
        <begin position="16"/>
        <end position="29"/>
    </location>
</feature>
<dbReference type="STRING" id="1802701.A3A33_03340"/>
<name>A0A1F8GVS7_9BACT</name>
<sequence>MRPAISWNEARELYAPSQNPRPAQEQLPNDSPCKKGHPRKRNAKGKLGCPTCAREYEANKYREEHKDNRCRKCGRKRARGADKKYRCPIAHRGNE</sequence>
<evidence type="ECO:0000256" key="1">
    <source>
        <dbReference type="SAM" id="MobiDB-lite"/>
    </source>
</evidence>
<dbReference type="Proteomes" id="UP000179047">
    <property type="component" value="Unassembled WGS sequence"/>
</dbReference>
<accession>A0A1F8GVS7</accession>
<evidence type="ECO:0000313" key="2">
    <source>
        <dbReference type="EMBL" id="OGN28788.1"/>
    </source>
</evidence>
<feature type="compositionally biased region" description="Basic residues" evidence="1">
    <location>
        <begin position="34"/>
        <end position="44"/>
    </location>
</feature>
<feature type="region of interest" description="Disordered" evidence="1">
    <location>
        <begin position="1"/>
        <end position="47"/>
    </location>
</feature>
<reference evidence="2 3" key="1">
    <citation type="journal article" date="2016" name="Nat. Commun.">
        <title>Thousands of microbial genomes shed light on interconnected biogeochemical processes in an aquifer system.</title>
        <authorList>
            <person name="Anantharaman K."/>
            <person name="Brown C.T."/>
            <person name="Hug L.A."/>
            <person name="Sharon I."/>
            <person name="Castelle C.J."/>
            <person name="Probst A.J."/>
            <person name="Thomas B.C."/>
            <person name="Singh A."/>
            <person name="Wilkins M.J."/>
            <person name="Karaoz U."/>
            <person name="Brodie E.L."/>
            <person name="Williams K.H."/>
            <person name="Hubbard S.S."/>
            <person name="Banfield J.F."/>
        </authorList>
    </citation>
    <scope>NUCLEOTIDE SEQUENCE [LARGE SCALE GENOMIC DNA]</scope>
</reference>
<feature type="region of interest" description="Disordered" evidence="1">
    <location>
        <begin position="74"/>
        <end position="95"/>
    </location>
</feature>
<protein>
    <submittedName>
        <fullName evidence="2">Uncharacterized protein</fullName>
    </submittedName>
</protein>
<dbReference type="EMBL" id="MGKP01000012">
    <property type="protein sequence ID" value="OGN28788.1"/>
    <property type="molecule type" value="Genomic_DNA"/>
</dbReference>
<proteinExistence type="predicted"/>
<gene>
    <name evidence="2" type="ORF">A3A33_03340</name>
</gene>